<name>A0AAD2D5L8_EUPCR</name>
<comment type="caution">
    <text evidence="2">The sequence shown here is derived from an EMBL/GenBank/DDBJ whole genome shotgun (WGS) entry which is preliminary data.</text>
</comment>
<proteinExistence type="predicted"/>
<dbReference type="EMBL" id="CAMPGE010022361">
    <property type="protein sequence ID" value="CAI2380408.1"/>
    <property type="molecule type" value="Genomic_DNA"/>
</dbReference>
<dbReference type="PANTHER" id="PTHR28457">
    <property type="entry name" value="COILED-COIL DOMAIN-CONTAINING PROTEIN 189"/>
    <property type="match status" value="1"/>
</dbReference>
<evidence type="ECO:0000313" key="2">
    <source>
        <dbReference type="EMBL" id="CAI2380408.1"/>
    </source>
</evidence>
<sequence>MSKPPRFKVFHKISEENAEELTSIKDMVVIRKTLNELLNPYAMAEKFALEGDEKLQEKSEIILDFHCNNFEFAQAQEFNHKKLATFLEIMDSIFEKCMAEWIPRDKAMVLFKNYLLRHSIQRPPHSLFVFNLNQVKAITDYVQQSFLKYYAMYQYAIIPKLELKMSHEQLFYYNPPEVQEVEEGEQVRPKDVPDLREYLNEEDLERMATPRKEGEGEEEVEEQQT</sequence>
<feature type="region of interest" description="Disordered" evidence="1">
    <location>
        <begin position="182"/>
        <end position="225"/>
    </location>
</feature>
<reference evidence="2" key="1">
    <citation type="submission" date="2023-07" db="EMBL/GenBank/DDBJ databases">
        <authorList>
            <consortium name="AG Swart"/>
            <person name="Singh M."/>
            <person name="Singh A."/>
            <person name="Seah K."/>
            <person name="Emmerich C."/>
        </authorList>
    </citation>
    <scope>NUCLEOTIDE SEQUENCE</scope>
    <source>
        <strain evidence="2">DP1</strain>
    </source>
</reference>
<evidence type="ECO:0000313" key="3">
    <source>
        <dbReference type="Proteomes" id="UP001295684"/>
    </source>
</evidence>
<organism evidence="2 3">
    <name type="scientific">Euplotes crassus</name>
    <dbReference type="NCBI Taxonomy" id="5936"/>
    <lineage>
        <taxon>Eukaryota</taxon>
        <taxon>Sar</taxon>
        <taxon>Alveolata</taxon>
        <taxon>Ciliophora</taxon>
        <taxon>Intramacronucleata</taxon>
        <taxon>Spirotrichea</taxon>
        <taxon>Hypotrichia</taxon>
        <taxon>Euplotida</taxon>
        <taxon>Euplotidae</taxon>
        <taxon>Moneuplotes</taxon>
    </lineage>
</organism>
<dbReference type="Pfam" id="PF14769">
    <property type="entry name" value="CLAMP"/>
    <property type="match status" value="1"/>
</dbReference>
<accession>A0AAD2D5L8</accession>
<dbReference type="PANTHER" id="PTHR28457:SF1">
    <property type="entry name" value="CILIA- AND FLAGELLA-ASSOCIATED PROTEIN 119"/>
    <property type="match status" value="1"/>
</dbReference>
<gene>
    <name evidence="2" type="ORF">ECRASSUSDP1_LOCUS21842</name>
</gene>
<dbReference type="InterPro" id="IPR032727">
    <property type="entry name" value="CLAMP"/>
</dbReference>
<dbReference type="AlphaFoldDB" id="A0AAD2D5L8"/>
<keyword evidence="3" id="KW-1185">Reference proteome</keyword>
<protein>
    <submittedName>
        <fullName evidence="2">Uncharacterized protein</fullName>
    </submittedName>
</protein>
<dbReference type="Proteomes" id="UP001295684">
    <property type="component" value="Unassembled WGS sequence"/>
</dbReference>
<evidence type="ECO:0000256" key="1">
    <source>
        <dbReference type="SAM" id="MobiDB-lite"/>
    </source>
</evidence>
<feature type="compositionally biased region" description="Acidic residues" evidence="1">
    <location>
        <begin position="215"/>
        <end position="225"/>
    </location>
</feature>
<feature type="compositionally biased region" description="Basic and acidic residues" evidence="1">
    <location>
        <begin position="185"/>
        <end position="214"/>
    </location>
</feature>